<keyword evidence="1" id="KW-0809">Transit peptide</keyword>
<evidence type="ECO:0000256" key="1">
    <source>
        <dbReference type="RuleBase" id="RU365079"/>
    </source>
</evidence>
<comment type="subunit">
    <text evidence="1">Component of the TIM23 complex.</text>
</comment>
<feature type="region of interest" description="Disordered" evidence="2">
    <location>
        <begin position="15"/>
        <end position="41"/>
    </location>
</feature>
<reference evidence="5" key="1">
    <citation type="journal article" date="2014" name="Proc. Natl. Acad. Sci. U.S.A.">
        <title>Extensive sampling of basidiomycete genomes demonstrates inadequacy of the white-rot/brown-rot paradigm for wood decay fungi.</title>
        <authorList>
            <person name="Riley R."/>
            <person name="Salamov A.A."/>
            <person name="Brown D.W."/>
            <person name="Nagy L.G."/>
            <person name="Floudas D."/>
            <person name="Held B.W."/>
            <person name="Levasseur A."/>
            <person name="Lombard V."/>
            <person name="Morin E."/>
            <person name="Otillar R."/>
            <person name="Lindquist E.A."/>
            <person name="Sun H."/>
            <person name="LaButti K.M."/>
            <person name="Schmutz J."/>
            <person name="Jabbour D."/>
            <person name="Luo H."/>
            <person name="Baker S.E."/>
            <person name="Pisabarro A.G."/>
            <person name="Walton J.D."/>
            <person name="Blanchette R.A."/>
            <person name="Henrissat B."/>
            <person name="Martin F."/>
            <person name="Cullen D."/>
            <person name="Hibbett D.S."/>
            <person name="Grigoriev I.V."/>
        </authorList>
    </citation>
    <scope>NUCLEOTIDE SEQUENCE [LARGE SCALE GENOMIC DNA]</scope>
    <source>
        <strain evidence="5">FD-172 SS1</strain>
    </source>
</reference>
<proteinExistence type="inferred from homology"/>
<dbReference type="AlphaFoldDB" id="A0A067N3S6"/>
<keyword evidence="1" id="KW-0811">Translocation</keyword>
<dbReference type="GO" id="GO:0015031">
    <property type="term" value="P:protein transport"/>
    <property type="evidence" value="ECO:0007669"/>
    <property type="project" value="UniProtKB-KW"/>
</dbReference>
<evidence type="ECO:0000313" key="4">
    <source>
        <dbReference type="EMBL" id="KDQ21625.1"/>
    </source>
</evidence>
<dbReference type="GO" id="GO:0005744">
    <property type="term" value="C:TIM23 mitochondrial import inner membrane translocase complex"/>
    <property type="evidence" value="ECO:0007669"/>
    <property type="project" value="UniProtKB-UniRule"/>
</dbReference>
<dbReference type="InterPro" id="IPR036412">
    <property type="entry name" value="HAD-like_sf"/>
</dbReference>
<dbReference type="PANTHER" id="PTHR12210">
    <property type="entry name" value="DULLARD PROTEIN PHOSPHATASE"/>
    <property type="match status" value="1"/>
</dbReference>
<dbReference type="Pfam" id="PF03031">
    <property type="entry name" value="NIF"/>
    <property type="match status" value="1"/>
</dbReference>
<sequence>MTKVTAGLHPVPRADIKARLPRDTSPSPHPSPCPPPPPMEMEHTTLSLSLAALGLPARKLLVLDLNKCLVYRPKGGKKTTCYARPYLSPFLLYLFHPLIKSRLDVMVWSSAKHDKVQRIVDRIFGSLTPSLVACWGAEQMKRTPKPFEGKCHKPKDLALVWAEFAHSSYDLTNTILLDDSPEKAIYQALNHLPIPKYDATRRQLDQVALFNPNSNVTVDESLLAIVGILDSLLDAPSVPRWIAAGGLWEASGVPLCPEEHMAMDPNLPPPQWFEDRPTFEAWAARGKRVLTALGIDWSESGVMPSKVTTKRERIPMPDRSVARSFTV</sequence>
<dbReference type="InterPro" id="IPR023214">
    <property type="entry name" value="HAD_sf"/>
</dbReference>
<keyword evidence="5" id="KW-1185">Reference proteome</keyword>
<dbReference type="InParanoid" id="A0A067N3S6"/>
<dbReference type="Gene3D" id="3.40.50.1000">
    <property type="entry name" value="HAD superfamily/HAD-like"/>
    <property type="match status" value="1"/>
</dbReference>
<organism evidence="4 5">
    <name type="scientific">Botryobasidium botryosum (strain FD-172 SS1)</name>
    <dbReference type="NCBI Taxonomy" id="930990"/>
    <lineage>
        <taxon>Eukaryota</taxon>
        <taxon>Fungi</taxon>
        <taxon>Dikarya</taxon>
        <taxon>Basidiomycota</taxon>
        <taxon>Agaricomycotina</taxon>
        <taxon>Agaricomycetes</taxon>
        <taxon>Cantharellales</taxon>
        <taxon>Botryobasidiaceae</taxon>
        <taxon>Botryobasidium</taxon>
    </lineage>
</organism>
<name>A0A067N3S6_BOTB1</name>
<gene>
    <name evidence="4" type="ORF">BOTBODRAFT_182912</name>
</gene>
<protein>
    <recommendedName>
        <fullName evidence="1">Mitochondrial import inner membrane translocase subunit TIM50</fullName>
    </recommendedName>
</protein>
<dbReference type="HOGENOM" id="CLU_018875_2_0_1"/>
<keyword evidence="1" id="KW-0813">Transport</keyword>
<dbReference type="Proteomes" id="UP000027195">
    <property type="component" value="Unassembled WGS sequence"/>
</dbReference>
<evidence type="ECO:0000259" key="3">
    <source>
        <dbReference type="PROSITE" id="PS50969"/>
    </source>
</evidence>
<dbReference type="EMBL" id="KL198016">
    <property type="protein sequence ID" value="KDQ21625.1"/>
    <property type="molecule type" value="Genomic_DNA"/>
</dbReference>
<dbReference type="SUPFAM" id="SSF56784">
    <property type="entry name" value="HAD-like"/>
    <property type="match status" value="1"/>
</dbReference>
<comment type="subcellular location">
    <subcellularLocation>
        <location evidence="1">Mitochondrion inner membrane</location>
        <topology evidence="1">Single-pass membrane protein</topology>
    </subcellularLocation>
</comment>
<dbReference type="OrthoDB" id="1711508at2759"/>
<dbReference type="SMART" id="SM00577">
    <property type="entry name" value="CPDc"/>
    <property type="match status" value="1"/>
</dbReference>
<comment type="similarity">
    <text evidence="1">Belongs to the TIM50 family.</text>
</comment>
<dbReference type="InterPro" id="IPR004274">
    <property type="entry name" value="FCP1_dom"/>
</dbReference>
<dbReference type="PROSITE" id="PS50969">
    <property type="entry name" value="FCP1"/>
    <property type="match status" value="1"/>
</dbReference>
<feature type="compositionally biased region" description="Pro residues" evidence="2">
    <location>
        <begin position="27"/>
        <end position="39"/>
    </location>
</feature>
<feature type="domain" description="FCP1 homology" evidence="3">
    <location>
        <begin position="54"/>
        <end position="222"/>
    </location>
</feature>
<evidence type="ECO:0000256" key="2">
    <source>
        <dbReference type="SAM" id="MobiDB-lite"/>
    </source>
</evidence>
<keyword evidence="1" id="KW-0496">Mitochondrion</keyword>
<keyword evidence="1" id="KW-0653">Protein transport</keyword>
<dbReference type="InterPro" id="IPR050365">
    <property type="entry name" value="TIM50"/>
</dbReference>
<evidence type="ECO:0000313" key="5">
    <source>
        <dbReference type="Proteomes" id="UP000027195"/>
    </source>
</evidence>
<accession>A0A067N3S6</accession>
<dbReference type="STRING" id="930990.A0A067N3S6"/>
<comment type="function">
    <text evidence="1">Essential component of the TIM23 complex, a complex that mediates the translocation of transit peptide-containing proteins across the mitochondrial inner membrane.</text>
</comment>